<dbReference type="GO" id="GO:0005930">
    <property type="term" value="C:axoneme"/>
    <property type="evidence" value="ECO:0007669"/>
    <property type="project" value="UniProtKB-SubCell"/>
</dbReference>
<organism evidence="8 9">
    <name type="scientific">Stylonychia lemnae</name>
    <name type="common">Ciliate</name>
    <dbReference type="NCBI Taxonomy" id="5949"/>
    <lineage>
        <taxon>Eukaryota</taxon>
        <taxon>Sar</taxon>
        <taxon>Alveolata</taxon>
        <taxon>Ciliophora</taxon>
        <taxon>Intramacronucleata</taxon>
        <taxon>Spirotrichea</taxon>
        <taxon>Stichotrichia</taxon>
        <taxon>Sporadotrichida</taxon>
        <taxon>Oxytrichidae</taxon>
        <taxon>Stylonychinae</taxon>
        <taxon>Stylonychia</taxon>
    </lineage>
</organism>
<dbReference type="AlphaFoldDB" id="A0A078AJB3"/>
<keyword evidence="2" id="KW-0963">Cytoplasm</keyword>
<dbReference type="Pfam" id="PF10629">
    <property type="entry name" value="CMI2B-like"/>
    <property type="match status" value="1"/>
</dbReference>
<name>A0A078AJB3_STYLE</name>
<keyword evidence="3" id="KW-0206">Cytoskeleton</keyword>
<gene>
    <name evidence="8" type="primary">Contig6595.g7055</name>
    <name evidence="8" type="ORF">STYLEM_11349</name>
</gene>
<keyword evidence="4" id="KW-0966">Cell projection</keyword>
<dbReference type="OrthoDB" id="307175at2759"/>
<dbReference type="InterPro" id="IPR018902">
    <property type="entry name" value="CMI2A-C-like_dom"/>
</dbReference>
<keyword evidence="9" id="KW-1185">Reference proteome</keyword>
<feature type="domain" description="Ciliary microtubule inner protein 2A-C-like" evidence="7">
    <location>
        <begin position="34"/>
        <end position="61"/>
    </location>
</feature>
<sequence length="252" mass="28889">MFETNYRNSLPGYTGHVPGKIENDMPPDNKEPRKHIPGYGGYVPGVKSENVFGQTYGKTSYQSSAGAFHRGIDEPANLKYQSLFKAEFIQHADKQHETTAQIVGVQRQQDSYKKPIPPDTVYKFFGVDTKQGDEVVQKQQYEKNKQAFFNVQKDQTFQQTKPSQSEEDALKVFYGVEEPKNQAPRNGDPIPGYSGVNRRVQADNVFGMTYAEARRRAQESQNRITTEKGETLRQTSQFVPEYKRPKQDDLWY</sequence>
<feature type="region of interest" description="Disordered" evidence="6">
    <location>
        <begin position="215"/>
        <end position="252"/>
    </location>
</feature>
<evidence type="ECO:0000313" key="8">
    <source>
        <dbReference type="EMBL" id="CDW82319.1"/>
    </source>
</evidence>
<dbReference type="OMA" id="IENDMPP"/>
<evidence type="ECO:0000256" key="6">
    <source>
        <dbReference type="SAM" id="MobiDB-lite"/>
    </source>
</evidence>
<feature type="region of interest" description="Disordered" evidence="6">
    <location>
        <begin position="1"/>
        <end position="37"/>
    </location>
</feature>
<evidence type="ECO:0000256" key="5">
    <source>
        <dbReference type="ARBA" id="ARBA00035661"/>
    </source>
</evidence>
<evidence type="ECO:0000313" key="9">
    <source>
        <dbReference type="Proteomes" id="UP000039865"/>
    </source>
</evidence>
<feature type="compositionally biased region" description="Basic and acidic residues" evidence="6">
    <location>
        <begin position="19"/>
        <end position="31"/>
    </location>
</feature>
<dbReference type="InParanoid" id="A0A078AJB3"/>
<evidence type="ECO:0000256" key="3">
    <source>
        <dbReference type="ARBA" id="ARBA00023212"/>
    </source>
</evidence>
<dbReference type="Proteomes" id="UP000039865">
    <property type="component" value="Unassembled WGS sequence"/>
</dbReference>
<comment type="subcellular location">
    <subcellularLocation>
        <location evidence="1">Cytoplasm</location>
        <location evidence="1">Cytoskeleton</location>
        <location evidence="1">Cilium axoneme</location>
    </subcellularLocation>
</comment>
<protein>
    <recommendedName>
        <fullName evidence="7">Ciliary microtubule inner protein 2A-C-like domain-containing protein</fullName>
    </recommendedName>
</protein>
<reference evidence="8 9" key="1">
    <citation type="submission" date="2014-06" db="EMBL/GenBank/DDBJ databases">
        <authorList>
            <person name="Swart Estienne"/>
        </authorList>
    </citation>
    <scope>NUCLEOTIDE SEQUENCE [LARGE SCALE GENOMIC DNA]</scope>
    <source>
        <strain evidence="8 9">130c</strain>
    </source>
</reference>
<evidence type="ECO:0000256" key="1">
    <source>
        <dbReference type="ARBA" id="ARBA00004430"/>
    </source>
</evidence>
<dbReference type="EMBL" id="CCKQ01010803">
    <property type="protein sequence ID" value="CDW82319.1"/>
    <property type="molecule type" value="Genomic_DNA"/>
</dbReference>
<proteinExistence type="inferred from homology"/>
<comment type="similarity">
    <text evidence="5">Belongs to the CIMIP2 family.</text>
</comment>
<evidence type="ECO:0000259" key="7">
    <source>
        <dbReference type="Pfam" id="PF10629"/>
    </source>
</evidence>
<evidence type="ECO:0000256" key="2">
    <source>
        <dbReference type="ARBA" id="ARBA00022490"/>
    </source>
</evidence>
<feature type="compositionally biased region" description="Basic and acidic residues" evidence="6">
    <location>
        <begin position="241"/>
        <end position="252"/>
    </location>
</feature>
<accession>A0A078AJB3</accession>
<evidence type="ECO:0000256" key="4">
    <source>
        <dbReference type="ARBA" id="ARBA00023273"/>
    </source>
</evidence>